<reference evidence="2 3" key="1">
    <citation type="journal article" date="2024" name="J Genomics">
        <title>Draft genome sequencing and assembly of Favolaschia claudopus CIRM-BRFM 2984 isolated from oak limbs.</title>
        <authorList>
            <person name="Navarro D."/>
            <person name="Drula E."/>
            <person name="Chaduli D."/>
            <person name="Cazenave R."/>
            <person name="Ahrendt S."/>
            <person name="Wang J."/>
            <person name="Lipzen A."/>
            <person name="Daum C."/>
            <person name="Barry K."/>
            <person name="Grigoriev I.V."/>
            <person name="Favel A."/>
            <person name="Rosso M.N."/>
            <person name="Martin F."/>
        </authorList>
    </citation>
    <scope>NUCLEOTIDE SEQUENCE [LARGE SCALE GENOMIC DNA]</scope>
    <source>
        <strain evidence="2 3">CIRM-BRFM 2984</strain>
    </source>
</reference>
<proteinExistence type="predicted"/>
<protein>
    <submittedName>
        <fullName evidence="2">F-box domain-containing protein</fullName>
    </submittedName>
</protein>
<feature type="coiled-coil region" evidence="1">
    <location>
        <begin position="12"/>
        <end position="39"/>
    </location>
</feature>
<accession>A0AAW0AQE3</accession>
<gene>
    <name evidence="2" type="ORF">R3P38DRAFT_1448931</name>
</gene>
<evidence type="ECO:0000256" key="1">
    <source>
        <dbReference type="SAM" id="Coils"/>
    </source>
</evidence>
<dbReference type="SUPFAM" id="SSF81383">
    <property type="entry name" value="F-box domain"/>
    <property type="match status" value="1"/>
</dbReference>
<keyword evidence="3" id="KW-1185">Reference proteome</keyword>
<keyword evidence="1" id="KW-0175">Coiled coil</keyword>
<dbReference type="AlphaFoldDB" id="A0AAW0AQE3"/>
<dbReference type="Gene3D" id="1.20.1280.50">
    <property type="match status" value="1"/>
</dbReference>
<dbReference type="EMBL" id="JAWWNJ010000057">
    <property type="protein sequence ID" value="KAK7014302.1"/>
    <property type="molecule type" value="Genomic_DNA"/>
</dbReference>
<evidence type="ECO:0000313" key="2">
    <source>
        <dbReference type="EMBL" id="KAK7014302.1"/>
    </source>
</evidence>
<dbReference type="Proteomes" id="UP001362999">
    <property type="component" value="Unassembled WGS sequence"/>
</dbReference>
<name>A0AAW0AQE3_9AGAR</name>
<comment type="caution">
    <text evidence="2">The sequence shown here is derived from an EMBL/GenBank/DDBJ whole genome shotgun (WGS) entry which is preliminary data.</text>
</comment>
<evidence type="ECO:0000313" key="3">
    <source>
        <dbReference type="Proteomes" id="UP001362999"/>
    </source>
</evidence>
<sequence length="335" mass="37491">MLNSLEADRAFLAQTEAQILELEARVSALERSLTVLRKTRRAALERLNSYTYPLSTLPNELIGEIFLCFLPPYPQPPPLVGRLSPMCLTQVCSQWRDISLTTPSLWRAIDLTERDWLPGAEAAVSLADLWMQRSGELRMLQGPLPMLRSLSIRFVSSSAMSRSDAVVPLQNLPLLSTVVLDDLRIPHVALPWSQMTSITLMCIYSTHCASILRQTPHLVHCTLQLWVSHEPQGDFVDLAVPRLEALIFKADSRVDVDFFRCLVTPALLRLELPEGFLAISACDPIESLATFISRSACHLRELQITDSYSSEGAYRHAFPSIATIVVDKDGDYDSD</sequence>
<organism evidence="2 3">
    <name type="scientific">Favolaschia claudopus</name>
    <dbReference type="NCBI Taxonomy" id="2862362"/>
    <lineage>
        <taxon>Eukaryota</taxon>
        <taxon>Fungi</taxon>
        <taxon>Dikarya</taxon>
        <taxon>Basidiomycota</taxon>
        <taxon>Agaricomycotina</taxon>
        <taxon>Agaricomycetes</taxon>
        <taxon>Agaricomycetidae</taxon>
        <taxon>Agaricales</taxon>
        <taxon>Marasmiineae</taxon>
        <taxon>Mycenaceae</taxon>
        <taxon>Favolaschia</taxon>
    </lineage>
</organism>
<dbReference type="InterPro" id="IPR036047">
    <property type="entry name" value="F-box-like_dom_sf"/>
</dbReference>